<feature type="domain" description="HTH myb-type" evidence="3">
    <location>
        <begin position="1"/>
        <end position="52"/>
    </location>
</feature>
<dbReference type="InterPro" id="IPR017884">
    <property type="entry name" value="SANT_dom"/>
</dbReference>
<organism evidence="4">
    <name type="scientific">Trepomonas sp. PC1</name>
    <dbReference type="NCBI Taxonomy" id="1076344"/>
    <lineage>
        <taxon>Eukaryota</taxon>
        <taxon>Metamonada</taxon>
        <taxon>Diplomonadida</taxon>
        <taxon>Hexamitidae</taxon>
        <taxon>Hexamitinae</taxon>
        <taxon>Trepomonas</taxon>
    </lineage>
</organism>
<dbReference type="PROSITE" id="PS51293">
    <property type="entry name" value="SANT"/>
    <property type="match status" value="1"/>
</dbReference>
<dbReference type="GO" id="GO:0000978">
    <property type="term" value="F:RNA polymerase II cis-regulatory region sequence-specific DNA binding"/>
    <property type="evidence" value="ECO:0007669"/>
    <property type="project" value="TreeGrafter"/>
</dbReference>
<evidence type="ECO:0000259" key="1">
    <source>
        <dbReference type="PROSITE" id="PS50090"/>
    </source>
</evidence>
<evidence type="ECO:0000259" key="3">
    <source>
        <dbReference type="PROSITE" id="PS51294"/>
    </source>
</evidence>
<keyword evidence="4" id="KW-0238">DNA-binding</keyword>
<dbReference type="InterPro" id="IPR017930">
    <property type="entry name" value="Myb_dom"/>
</dbReference>
<proteinExistence type="predicted"/>
<evidence type="ECO:0000259" key="2">
    <source>
        <dbReference type="PROSITE" id="PS51293"/>
    </source>
</evidence>
<dbReference type="InterPro" id="IPR050560">
    <property type="entry name" value="MYB_TF"/>
</dbReference>
<dbReference type="GO" id="GO:0000981">
    <property type="term" value="F:DNA-binding transcription factor activity, RNA polymerase II-specific"/>
    <property type="evidence" value="ECO:0007669"/>
    <property type="project" value="TreeGrafter"/>
</dbReference>
<feature type="domain" description="SANT" evidence="2">
    <location>
        <begin position="54"/>
        <end position="106"/>
    </location>
</feature>
<dbReference type="PROSITE" id="PS50090">
    <property type="entry name" value="MYB_LIKE"/>
    <property type="match status" value="2"/>
</dbReference>
<feature type="domain" description="HTH myb-type" evidence="3">
    <location>
        <begin position="57"/>
        <end position="106"/>
    </location>
</feature>
<dbReference type="SMART" id="SM00717">
    <property type="entry name" value="SANT"/>
    <property type="match status" value="2"/>
</dbReference>
<feature type="domain" description="Myb-like" evidence="1">
    <location>
        <begin position="1"/>
        <end position="48"/>
    </location>
</feature>
<dbReference type="AlphaFoldDB" id="A0A146K5H9"/>
<dbReference type="Gene3D" id="1.10.10.60">
    <property type="entry name" value="Homeodomain-like"/>
    <property type="match status" value="2"/>
</dbReference>
<dbReference type="PROSITE" id="PS51294">
    <property type="entry name" value="HTH_MYB"/>
    <property type="match status" value="2"/>
</dbReference>
<dbReference type="InterPro" id="IPR009057">
    <property type="entry name" value="Homeodomain-like_sf"/>
</dbReference>
<sequence length="203" mass="24221">MKWTNAEKEQLISLAKQFTKNKRIQWSVIAQALQKTANQCKTMYTIQLKQRTESVTQKWSEEEMRTLILCVTYFGKDWAFLQKVYFQNRTKEQIRLKFQNTLKSLVQMKETLTQIVSKNEIPPGNQLRTVYDYLTYVHNEQHKYYQQQALIDKGELTTFTDPMLANFIQFHIIQEIEQKCLKCSLDDCINIIQKLLHNEQLTQ</sequence>
<dbReference type="GO" id="GO:0005634">
    <property type="term" value="C:nucleus"/>
    <property type="evidence" value="ECO:0007669"/>
    <property type="project" value="TreeGrafter"/>
</dbReference>
<evidence type="ECO:0000313" key="4">
    <source>
        <dbReference type="EMBL" id="JAP92160.1"/>
    </source>
</evidence>
<dbReference type="PANTHER" id="PTHR45614">
    <property type="entry name" value="MYB PROTEIN-RELATED"/>
    <property type="match status" value="1"/>
</dbReference>
<dbReference type="SUPFAM" id="SSF46689">
    <property type="entry name" value="Homeodomain-like"/>
    <property type="match status" value="2"/>
</dbReference>
<reference evidence="4" key="1">
    <citation type="submission" date="2015-07" db="EMBL/GenBank/DDBJ databases">
        <title>Adaptation to a free-living lifestyle via gene acquisitions in the diplomonad Trepomonas sp. PC1.</title>
        <authorList>
            <person name="Xu F."/>
            <person name="Jerlstrom-Hultqvist J."/>
            <person name="Kolisko M."/>
            <person name="Simpson A.G.B."/>
            <person name="Roger A.J."/>
            <person name="Svard S.G."/>
            <person name="Andersson J.O."/>
        </authorList>
    </citation>
    <scope>NUCLEOTIDE SEQUENCE</scope>
    <source>
        <strain evidence="4">PC1</strain>
    </source>
</reference>
<gene>
    <name evidence="4" type="ORF">TPC1_15989</name>
</gene>
<dbReference type="EMBL" id="GDID01004446">
    <property type="protein sequence ID" value="JAP92160.1"/>
    <property type="molecule type" value="Transcribed_RNA"/>
</dbReference>
<dbReference type="Pfam" id="PF00249">
    <property type="entry name" value="Myb_DNA-binding"/>
    <property type="match status" value="2"/>
</dbReference>
<dbReference type="InterPro" id="IPR001005">
    <property type="entry name" value="SANT/Myb"/>
</dbReference>
<dbReference type="CDD" id="cd00167">
    <property type="entry name" value="SANT"/>
    <property type="match status" value="1"/>
</dbReference>
<name>A0A146K5H9_9EUKA</name>
<feature type="domain" description="Myb-like" evidence="1">
    <location>
        <begin position="51"/>
        <end position="102"/>
    </location>
</feature>
<accession>A0A146K5H9</accession>
<protein>
    <submittedName>
        <fullName evidence="4">Myb-like DNA-binding domain-containing protein</fullName>
    </submittedName>
</protein>